<accession>A0A6N2APH6</accession>
<comment type="caution">
    <text evidence="4">The sequence shown here is derived from an EMBL/GenBank/DDBJ whole genome shotgun (WGS) entry which is preliminary data.</text>
</comment>
<protein>
    <recommendedName>
        <fullName evidence="5">WEB family protein</fullName>
    </recommendedName>
</protein>
<dbReference type="PANTHER" id="PTHR32054:SF36">
    <property type="entry name" value="WEB FAMILY PROTEIN"/>
    <property type="match status" value="1"/>
</dbReference>
<evidence type="ECO:0000256" key="3">
    <source>
        <dbReference type="SAM" id="MobiDB-lite"/>
    </source>
</evidence>
<keyword evidence="2" id="KW-0175">Coiled coil</keyword>
<gene>
    <name evidence="4" type="ORF">EJD97_000996</name>
</gene>
<dbReference type="PANTHER" id="PTHR32054">
    <property type="entry name" value="HEAVY CHAIN, PUTATIVE, EXPRESSED-RELATED-RELATED"/>
    <property type="match status" value="1"/>
</dbReference>
<feature type="compositionally biased region" description="Polar residues" evidence="3">
    <location>
        <begin position="403"/>
        <end position="427"/>
    </location>
</feature>
<evidence type="ECO:0000256" key="1">
    <source>
        <dbReference type="ARBA" id="ARBA00005485"/>
    </source>
</evidence>
<sequence length="541" mass="61384">MQGKSAPCCCGTQYIEYYSTSAMAETKKIINPRVEIDTSPPFESVKEAVDHFGGSGPWIPHHLLRLPPPDNDSEVVDVGKMEEQAVKFEKDLIVKEQEALNVLREVEEAKRFVEGLKVNLMQEVSEFVSSSGLHPENQIPNLNELSAENLSLCPLQSPGHVLMELNRAKLDLNKMSTDLTVIRSSVETLNKKMKKEKVILDRSSQMKSLDSAAGFSIDENNTMNNELLQLSFEAEQFKKMAEASRYEVMKAMSEIERTKASIRMAEMRLHAAKKMEEAAKAVEAIAFAERKALLNGKKSSTVVQHTTEGITISYEEYYALARKAQQAEELCKTKFVDTNTMHRINEANQSEVSITKKMEETTKEIRHNRSTLEEALDNEDGTQRSRLIEQDGYYRERSEHTQLHYSGHNTSVKSKFRNPQSSLTSHGNPRLADDNEADNVNDKSVPVFRSSISIGDILSRKLILRDDHIVVGKHMESHTERKHVSFSQMLREQSGIILNPTKATKEGDVHKQFITHKKKFGFIQVPLPRQNKKKTQPLNMR</sequence>
<dbReference type="InterPro" id="IPR008545">
    <property type="entry name" value="Web"/>
</dbReference>
<dbReference type="AlphaFoldDB" id="A0A6N2APH6"/>
<feature type="region of interest" description="Disordered" evidence="3">
    <location>
        <begin position="402"/>
        <end position="442"/>
    </location>
</feature>
<dbReference type="EMBL" id="RXGB01010940">
    <property type="protein sequence ID" value="TMW83678.1"/>
    <property type="molecule type" value="Genomic_DNA"/>
</dbReference>
<name>A0A6N2APH6_SOLCI</name>
<evidence type="ECO:0000313" key="4">
    <source>
        <dbReference type="EMBL" id="TMW83678.1"/>
    </source>
</evidence>
<dbReference type="GO" id="GO:0009903">
    <property type="term" value="P:chloroplast avoidance movement"/>
    <property type="evidence" value="ECO:0007669"/>
    <property type="project" value="TreeGrafter"/>
</dbReference>
<evidence type="ECO:0008006" key="5">
    <source>
        <dbReference type="Google" id="ProtNLM"/>
    </source>
</evidence>
<dbReference type="GO" id="GO:0005829">
    <property type="term" value="C:cytosol"/>
    <property type="evidence" value="ECO:0007669"/>
    <property type="project" value="TreeGrafter"/>
</dbReference>
<proteinExistence type="inferred from homology"/>
<reference evidence="4" key="1">
    <citation type="submission" date="2019-05" db="EMBL/GenBank/DDBJ databases">
        <title>The de novo reference genome and transcriptome assemblies of the wild tomato species Solanum chilense.</title>
        <authorList>
            <person name="Stam R."/>
            <person name="Nosenko T."/>
            <person name="Hoerger A.C."/>
            <person name="Stephan W."/>
            <person name="Seidel M.A."/>
            <person name="Kuhn J.M.M."/>
            <person name="Haberer G."/>
            <person name="Tellier A."/>
        </authorList>
    </citation>
    <scope>NUCLEOTIDE SEQUENCE</scope>
    <source>
        <tissue evidence="4">Mature leaves</tissue>
    </source>
</reference>
<evidence type="ECO:0000256" key="2">
    <source>
        <dbReference type="ARBA" id="ARBA00023054"/>
    </source>
</evidence>
<comment type="similarity">
    <text evidence="1">Belongs to the WEB family.</text>
</comment>
<dbReference type="Pfam" id="PF05701">
    <property type="entry name" value="WEMBL"/>
    <property type="match status" value="2"/>
</dbReference>
<organism evidence="4">
    <name type="scientific">Solanum chilense</name>
    <name type="common">Tomato</name>
    <name type="synonym">Lycopersicon chilense</name>
    <dbReference type="NCBI Taxonomy" id="4083"/>
    <lineage>
        <taxon>Eukaryota</taxon>
        <taxon>Viridiplantae</taxon>
        <taxon>Streptophyta</taxon>
        <taxon>Embryophyta</taxon>
        <taxon>Tracheophyta</taxon>
        <taxon>Spermatophyta</taxon>
        <taxon>Magnoliopsida</taxon>
        <taxon>eudicotyledons</taxon>
        <taxon>Gunneridae</taxon>
        <taxon>Pentapetalae</taxon>
        <taxon>asterids</taxon>
        <taxon>lamiids</taxon>
        <taxon>Solanales</taxon>
        <taxon>Solanaceae</taxon>
        <taxon>Solanoideae</taxon>
        <taxon>Solaneae</taxon>
        <taxon>Solanum</taxon>
        <taxon>Solanum subgen. Lycopersicon</taxon>
    </lineage>
</organism>
<dbReference type="GO" id="GO:0009904">
    <property type="term" value="P:chloroplast accumulation movement"/>
    <property type="evidence" value="ECO:0007669"/>
    <property type="project" value="TreeGrafter"/>
</dbReference>